<dbReference type="EMBL" id="QGMI01000959">
    <property type="protein sequence ID" value="TVY35537.1"/>
    <property type="molecule type" value="Genomic_DNA"/>
</dbReference>
<evidence type="ECO:0000313" key="3">
    <source>
        <dbReference type="Proteomes" id="UP000443090"/>
    </source>
</evidence>
<dbReference type="AlphaFoldDB" id="A0A8H8U8Q1"/>
<dbReference type="Gene3D" id="3.30.710.10">
    <property type="entry name" value="Potassium Channel Kv1.1, Chain A"/>
    <property type="match status" value="1"/>
</dbReference>
<dbReference type="Proteomes" id="UP000443090">
    <property type="component" value="Unassembled WGS sequence"/>
</dbReference>
<dbReference type="CDD" id="cd18186">
    <property type="entry name" value="BTB_POZ_ZBTB_KLHL-like"/>
    <property type="match status" value="1"/>
</dbReference>
<evidence type="ECO:0000313" key="2">
    <source>
        <dbReference type="EMBL" id="TVY35537.1"/>
    </source>
</evidence>
<dbReference type="InterPro" id="IPR000210">
    <property type="entry name" value="BTB/POZ_dom"/>
</dbReference>
<name>A0A8H8U8Q1_9HELO</name>
<dbReference type="SUPFAM" id="SSF54695">
    <property type="entry name" value="POZ domain"/>
    <property type="match status" value="1"/>
</dbReference>
<gene>
    <name evidence="2" type="ORF">LOCC1_G005518</name>
</gene>
<feature type="domain" description="BTB" evidence="1">
    <location>
        <begin position="24"/>
        <end position="87"/>
    </location>
</feature>
<protein>
    <recommendedName>
        <fullName evidence="1">BTB domain-containing protein</fullName>
    </recommendedName>
</protein>
<evidence type="ECO:0000259" key="1">
    <source>
        <dbReference type="Pfam" id="PF00651"/>
    </source>
</evidence>
<dbReference type="InterPro" id="IPR011333">
    <property type="entry name" value="SKP1/BTB/POZ_sf"/>
</dbReference>
<dbReference type="Pfam" id="PF00651">
    <property type="entry name" value="BTB"/>
    <property type="match status" value="1"/>
</dbReference>
<proteinExistence type="predicted"/>
<comment type="caution">
    <text evidence="2">The sequence shown here is derived from an EMBL/GenBank/DDBJ whole genome shotgun (WGS) entry which is preliminary data.</text>
</comment>
<organism evidence="2 3">
    <name type="scientific">Lachnellula occidentalis</name>
    <dbReference type="NCBI Taxonomy" id="215460"/>
    <lineage>
        <taxon>Eukaryota</taxon>
        <taxon>Fungi</taxon>
        <taxon>Dikarya</taxon>
        <taxon>Ascomycota</taxon>
        <taxon>Pezizomycotina</taxon>
        <taxon>Leotiomycetes</taxon>
        <taxon>Helotiales</taxon>
        <taxon>Lachnaceae</taxon>
        <taxon>Lachnellula</taxon>
    </lineage>
</organism>
<accession>A0A8H8U8Q1</accession>
<reference evidence="2 3" key="1">
    <citation type="submission" date="2018-05" db="EMBL/GenBank/DDBJ databases">
        <title>Genome sequencing and assembly of the regulated plant pathogen Lachnellula willkommii and related sister species for the development of diagnostic species identification markers.</title>
        <authorList>
            <person name="Giroux E."/>
            <person name="Bilodeau G."/>
        </authorList>
    </citation>
    <scope>NUCLEOTIDE SEQUENCE [LARGE SCALE GENOMIC DNA]</scope>
    <source>
        <strain evidence="2 3">CBS 160.35</strain>
    </source>
</reference>
<sequence length="203" mass="23220">MASEMVIGESFATPAELVTLSFGPNAKQYIVHKQFACTASPVLDATFSGPSKVYRLSNKFKEETGRLLVHWIYTGKLDTQWENISEDIMFVQLWVLAGVLEIYALQDQIIREWYCTRDLVDTIPFCSTCLVYTYENTPEESPLRRFLVDLWVTGIDNSMDIVYDSDMPRRFLVEVLERYQGVPKKGSLKAEIDMAGNMDGYLV</sequence>
<dbReference type="OrthoDB" id="194443at2759"/>
<keyword evidence="3" id="KW-1185">Reference proteome</keyword>